<feature type="transmembrane region" description="Helical" evidence="13">
    <location>
        <begin position="186"/>
        <end position="204"/>
    </location>
</feature>
<comment type="subcellular location">
    <subcellularLocation>
        <location evidence="1">Cell membrane</location>
        <topology evidence="1">Multi-pass membrane protein</topology>
    </subcellularLocation>
</comment>
<dbReference type="Pfam" id="PF00001">
    <property type="entry name" value="7tm_1"/>
    <property type="match status" value="1"/>
</dbReference>
<comment type="caution">
    <text evidence="15">The sequence shown here is derived from an EMBL/GenBank/DDBJ whole genome shotgun (WGS) entry which is preliminary data.</text>
</comment>
<dbReference type="OrthoDB" id="6021389at2759"/>
<dbReference type="GO" id="GO:0005886">
    <property type="term" value="C:plasma membrane"/>
    <property type="evidence" value="ECO:0007669"/>
    <property type="project" value="UniProtKB-SubCell"/>
</dbReference>
<dbReference type="PANTHER" id="PTHR24234:SF7">
    <property type="entry name" value="G-PROTEIN COUPLED RECEPTOR 132-RELATED"/>
    <property type="match status" value="1"/>
</dbReference>
<evidence type="ECO:0000256" key="3">
    <source>
        <dbReference type="ARBA" id="ARBA00022475"/>
    </source>
</evidence>
<organism evidence="15 16">
    <name type="scientific">Chiloscyllium punctatum</name>
    <name type="common">Brownbanded bambooshark</name>
    <name type="synonym">Hemiscyllium punctatum</name>
    <dbReference type="NCBI Taxonomy" id="137246"/>
    <lineage>
        <taxon>Eukaryota</taxon>
        <taxon>Metazoa</taxon>
        <taxon>Chordata</taxon>
        <taxon>Craniata</taxon>
        <taxon>Vertebrata</taxon>
        <taxon>Chondrichthyes</taxon>
        <taxon>Elasmobranchii</taxon>
        <taxon>Galeomorphii</taxon>
        <taxon>Galeoidea</taxon>
        <taxon>Orectolobiformes</taxon>
        <taxon>Hemiscylliidae</taxon>
        <taxon>Chiloscyllium</taxon>
    </lineage>
</organism>
<dbReference type="GO" id="GO:0010972">
    <property type="term" value="P:negative regulation of G2/M transition of mitotic cell cycle"/>
    <property type="evidence" value="ECO:0007669"/>
    <property type="project" value="TreeGrafter"/>
</dbReference>
<dbReference type="Proteomes" id="UP000287033">
    <property type="component" value="Unassembled WGS sequence"/>
</dbReference>
<dbReference type="PANTHER" id="PTHR24234">
    <property type="entry name" value="LYSOPHOSPHATIDIC ACID RECEPTOR 5/SPHINGOSYLPHOSPHORYLCHOLINE RECEPTOR"/>
    <property type="match status" value="1"/>
</dbReference>
<evidence type="ECO:0000256" key="2">
    <source>
        <dbReference type="ARBA" id="ARBA00010663"/>
    </source>
</evidence>
<evidence type="ECO:0000256" key="9">
    <source>
        <dbReference type="ARBA" id="ARBA00023170"/>
    </source>
</evidence>
<comment type="similarity">
    <text evidence="2 12">Belongs to the G-protein coupled receptor 1 family.</text>
</comment>
<evidence type="ECO:0000256" key="13">
    <source>
        <dbReference type="SAM" id="Phobius"/>
    </source>
</evidence>
<feature type="transmembrane region" description="Helical" evidence="13">
    <location>
        <begin position="22"/>
        <end position="41"/>
    </location>
</feature>
<keyword evidence="16" id="KW-1185">Reference proteome</keyword>
<evidence type="ECO:0000256" key="5">
    <source>
        <dbReference type="ARBA" id="ARBA00022989"/>
    </source>
</evidence>
<evidence type="ECO:0000256" key="6">
    <source>
        <dbReference type="ARBA" id="ARBA00023040"/>
    </source>
</evidence>
<evidence type="ECO:0000256" key="4">
    <source>
        <dbReference type="ARBA" id="ARBA00022692"/>
    </source>
</evidence>
<keyword evidence="3" id="KW-1003">Cell membrane</keyword>
<dbReference type="PROSITE" id="PS50262">
    <property type="entry name" value="G_PROTEIN_RECEP_F1_2"/>
    <property type="match status" value="1"/>
</dbReference>
<dbReference type="Gene3D" id="1.20.1070.10">
    <property type="entry name" value="Rhodopsin 7-helix transmembrane proteins"/>
    <property type="match status" value="1"/>
</dbReference>
<evidence type="ECO:0000256" key="1">
    <source>
        <dbReference type="ARBA" id="ARBA00004651"/>
    </source>
</evidence>
<name>A0A401RUI5_CHIPU</name>
<evidence type="ECO:0000256" key="8">
    <source>
        <dbReference type="ARBA" id="ARBA00023157"/>
    </source>
</evidence>
<feature type="transmembrane region" description="Helical" evidence="13">
    <location>
        <begin position="53"/>
        <end position="76"/>
    </location>
</feature>
<dbReference type="FunFam" id="1.20.1070.10:FF:000065">
    <property type="entry name" value="G-protein coupled receptor 4"/>
    <property type="match status" value="1"/>
</dbReference>
<proteinExistence type="inferred from homology"/>
<accession>A0A401RUI5</accession>
<evidence type="ECO:0000313" key="16">
    <source>
        <dbReference type="Proteomes" id="UP000287033"/>
    </source>
</evidence>
<dbReference type="PROSITE" id="PS00237">
    <property type="entry name" value="G_PROTEIN_RECEP_F1_1"/>
    <property type="match status" value="1"/>
</dbReference>
<evidence type="ECO:0000256" key="10">
    <source>
        <dbReference type="ARBA" id="ARBA00023180"/>
    </source>
</evidence>
<protein>
    <recommendedName>
        <fullName evidence="14">G-protein coupled receptors family 1 profile domain-containing protein</fullName>
    </recommendedName>
</protein>
<keyword evidence="11 12" id="KW-0807">Transducer</keyword>
<gene>
    <name evidence="15" type="ORF">chiPu_0020272</name>
</gene>
<sequence>MEPFCNQTLCQIDFTRNSIELAVIYSAIFIVSFTMNCLTLWPIILQVKQRNILGIYLLSLSISDIFYVLTIPLWVLYYYNDHTWTLSWASCYLSGFIFYSNVYISILLLCCISLDRYLAVVYPIESQGFRRPGKAVQVSLLIFLVIFALHLPVLIGSITQDGGHKTDNQTCFEHIPLIRPVAIGNYFRFVAGFLLPLLVLIFSYQRIFKGVRKSLTLGAEQKAKVKLLSILVITIFVICFGPYHIILLLRTINFTLNNCSCDFEQAVHLYFNISLALSSLNSAVDPILYVLVSNGVKKDLRKTFTSLRYVGFAKGQTTKGSPISLTKTTALIGHV</sequence>
<dbReference type="EMBL" id="BEZZ01002479">
    <property type="protein sequence ID" value="GCC21797.1"/>
    <property type="molecule type" value="Genomic_DNA"/>
</dbReference>
<dbReference type="GO" id="GO:0000082">
    <property type="term" value="P:G1/S transition of mitotic cell cycle"/>
    <property type="evidence" value="ECO:0007669"/>
    <property type="project" value="TreeGrafter"/>
</dbReference>
<evidence type="ECO:0000256" key="11">
    <source>
        <dbReference type="ARBA" id="ARBA00023224"/>
    </source>
</evidence>
<dbReference type="PRINTS" id="PR00237">
    <property type="entry name" value="GPCRRHODOPSN"/>
</dbReference>
<dbReference type="AlphaFoldDB" id="A0A401RUI5"/>
<dbReference type="SUPFAM" id="SSF81321">
    <property type="entry name" value="Family A G protein-coupled receptor-like"/>
    <property type="match status" value="1"/>
</dbReference>
<reference evidence="15 16" key="1">
    <citation type="journal article" date="2018" name="Nat. Ecol. Evol.">
        <title>Shark genomes provide insights into elasmobranch evolution and the origin of vertebrates.</title>
        <authorList>
            <person name="Hara Y"/>
            <person name="Yamaguchi K"/>
            <person name="Onimaru K"/>
            <person name="Kadota M"/>
            <person name="Koyanagi M"/>
            <person name="Keeley SD"/>
            <person name="Tatsumi K"/>
            <person name="Tanaka K"/>
            <person name="Motone F"/>
            <person name="Kageyama Y"/>
            <person name="Nozu R"/>
            <person name="Adachi N"/>
            <person name="Nishimura O"/>
            <person name="Nakagawa R"/>
            <person name="Tanegashima C"/>
            <person name="Kiyatake I"/>
            <person name="Matsumoto R"/>
            <person name="Murakumo K"/>
            <person name="Nishida K"/>
            <person name="Terakita A"/>
            <person name="Kuratani S"/>
            <person name="Sato K"/>
            <person name="Hyodo S Kuraku.S."/>
        </authorList>
    </citation>
    <scope>NUCLEOTIDE SEQUENCE [LARGE SCALE GENOMIC DNA]</scope>
</reference>
<feature type="transmembrane region" description="Helical" evidence="13">
    <location>
        <begin position="135"/>
        <end position="155"/>
    </location>
</feature>
<dbReference type="GO" id="GO:0004930">
    <property type="term" value="F:G protein-coupled receptor activity"/>
    <property type="evidence" value="ECO:0007669"/>
    <property type="project" value="UniProtKB-KW"/>
</dbReference>
<evidence type="ECO:0000259" key="14">
    <source>
        <dbReference type="PROSITE" id="PS50262"/>
    </source>
</evidence>
<dbReference type="InterPro" id="IPR017452">
    <property type="entry name" value="GPCR_Rhodpsn_7TM"/>
</dbReference>
<dbReference type="OMA" id="TSCYAWM"/>
<feature type="domain" description="G-protein coupled receptors family 1 profile" evidence="14">
    <location>
        <begin position="35"/>
        <end position="289"/>
    </location>
</feature>
<dbReference type="PRINTS" id="PR01157">
    <property type="entry name" value="P2YPURNOCPTR"/>
</dbReference>
<dbReference type="InterPro" id="IPR000276">
    <property type="entry name" value="GPCR_Rhodpsn"/>
</dbReference>
<evidence type="ECO:0000256" key="12">
    <source>
        <dbReference type="RuleBase" id="RU000688"/>
    </source>
</evidence>
<keyword evidence="4 12" id="KW-0812">Transmembrane</keyword>
<feature type="transmembrane region" description="Helical" evidence="13">
    <location>
        <begin position="225"/>
        <end position="249"/>
    </location>
</feature>
<keyword evidence="8" id="KW-1015">Disulfide bond</keyword>
<keyword evidence="6 12" id="KW-0297">G-protein coupled receptor</keyword>
<evidence type="ECO:0000313" key="15">
    <source>
        <dbReference type="EMBL" id="GCC21797.1"/>
    </source>
</evidence>
<evidence type="ECO:0000256" key="7">
    <source>
        <dbReference type="ARBA" id="ARBA00023136"/>
    </source>
</evidence>
<keyword evidence="10" id="KW-0325">Glycoprotein</keyword>
<keyword evidence="7 13" id="KW-0472">Membrane</keyword>
<feature type="transmembrane region" description="Helical" evidence="13">
    <location>
        <begin position="96"/>
        <end position="114"/>
    </location>
</feature>
<keyword evidence="9 12" id="KW-0675">Receptor</keyword>
<keyword evidence="5 13" id="KW-1133">Transmembrane helix</keyword>